<dbReference type="InterPro" id="IPR012938">
    <property type="entry name" value="Glc/Sorbosone_DH"/>
</dbReference>
<dbReference type="Pfam" id="PF07995">
    <property type="entry name" value="GSDH"/>
    <property type="match status" value="1"/>
</dbReference>
<sequence>MNILGSIFLFFSFLFPKTDTISPPISKYGHANSISAGNPVSLKSNISTIPNYSYIENNTVRIVYDSINDVFYVNTFGGDVYRVRVINGVPQYREKIISTNQHAINRMQGLMFYNDALYLVGNEADGINKQGKGRVIKVALDQNGYPASFNSLLETQFYASSTTLFDHAFSAISLNATKDSLYIASGSRTDHGEIKDVDGTYPNLRDEPLTTKIFAIPLTANNIYLLNNETWLQNSGYIYCEGVRNEFDLALNAKGELFGVENMGDRDDPEELNLLKRGKHYGFPWRMGGNVNPQQFTPYDPSNDKLLPSTLSFPEVFHNDPSFPVAPNISFEEPIPNIGPDANWVRNPISGALEQKDTITTFTSHRSPLGFNIDVDSVLAYPYNASGFVLAYTEGNGPSGYLDSLDQGADLCQIKFLTDQNTGKYIVQVTRLVENFDRVVDAVLVGTEMYVLEETGHIHKISFQALQPPVANFTTTIDAECRLKVNFTISSIQNYETVHWNFGDGQTSSEANPVHLFANAGSKNVTLTLGNAAGSNFTTLNVNIPTLASLSGNAVEPKVSGIEKIETTQHVQNQELFAEKSIQMNSGFQTLPGAVFSSKIVAGCE</sequence>
<dbReference type="RefSeq" id="WP_111370097.1">
    <property type="nucleotide sequence ID" value="NZ_CP029480.1"/>
</dbReference>
<dbReference type="Gene3D" id="2.60.40.10">
    <property type="entry name" value="Immunoglobulins"/>
    <property type="match status" value="1"/>
</dbReference>
<feature type="domain" description="PKD" evidence="1">
    <location>
        <begin position="468"/>
        <end position="544"/>
    </location>
</feature>
<dbReference type="InterPro" id="IPR035986">
    <property type="entry name" value="PKD_dom_sf"/>
</dbReference>
<dbReference type="InterPro" id="IPR011042">
    <property type="entry name" value="6-blade_b-propeller_TolB-like"/>
</dbReference>
<dbReference type="InterPro" id="IPR000601">
    <property type="entry name" value="PKD_dom"/>
</dbReference>
<dbReference type="SUPFAM" id="SSF49299">
    <property type="entry name" value="PKD domain"/>
    <property type="match status" value="1"/>
</dbReference>
<gene>
    <name evidence="2" type="ORF">DJ013_01905</name>
</gene>
<dbReference type="InterPro" id="IPR011041">
    <property type="entry name" value="Quinoprot_gluc/sorb_DH_b-prop"/>
</dbReference>
<dbReference type="KEGG" id="als:DJ013_01905"/>
<name>A0A2Z4G7A5_9BACT</name>
<evidence type="ECO:0000313" key="3">
    <source>
        <dbReference type="Proteomes" id="UP000249873"/>
    </source>
</evidence>
<dbReference type="AlphaFoldDB" id="A0A2Z4G7A5"/>
<dbReference type="EMBL" id="CP029480">
    <property type="protein sequence ID" value="AWV96995.1"/>
    <property type="molecule type" value="Genomic_DNA"/>
</dbReference>
<organism evidence="2 3">
    <name type="scientific">Arcticibacterium luteifluviistationis</name>
    <dbReference type="NCBI Taxonomy" id="1784714"/>
    <lineage>
        <taxon>Bacteria</taxon>
        <taxon>Pseudomonadati</taxon>
        <taxon>Bacteroidota</taxon>
        <taxon>Cytophagia</taxon>
        <taxon>Cytophagales</taxon>
        <taxon>Leadbetterellaceae</taxon>
        <taxon>Arcticibacterium</taxon>
    </lineage>
</organism>
<dbReference type="SMART" id="SM00089">
    <property type="entry name" value="PKD"/>
    <property type="match status" value="1"/>
</dbReference>
<proteinExistence type="predicted"/>
<dbReference type="Pfam" id="PF18911">
    <property type="entry name" value="PKD_4"/>
    <property type="match status" value="1"/>
</dbReference>
<dbReference type="Proteomes" id="UP000249873">
    <property type="component" value="Chromosome"/>
</dbReference>
<accession>A0A2Z4G7A5</accession>
<evidence type="ECO:0000313" key="2">
    <source>
        <dbReference type="EMBL" id="AWV96995.1"/>
    </source>
</evidence>
<dbReference type="SUPFAM" id="SSF50952">
    <property type="entry name" value="Soluble quinoprotein glucose dehydrogenase"/>
    <property type="match status" value="1"/>
</dbReference>
<dbReference type="Gene3D" id="2.120.10.30">
    <property type="entry name" value="TolB, C-terminal domain"/>
    <property type="match status" value="1"/>
</dbReference>
<dbReference type="InterPro" id="IPR013783">
    <property type="entry name" value="Ig-like_fold"/>
</dbReference>
<dbReference type="OrthoDB" id="9811395at2"/>
<reference evidence="2 3" key="1">
    <citation type="submission" date="2018-05" db="EMBL/GenBank/DDBJ databases">
        <title>Complete genome sequence of Arcticibacterium luteifluviistationis SM1504T, a cytophagaceae bacterium isolated from Arctic surface seawater.</title>
        <authorList>
            <person name="Li Y."/>
            <person name="Qin Q.-L."/>
        </authorList>
    </citation>
    <scope>NUCLEOTIDE SEQUENCE [LARGE SCALE GENOMIC DNA]</scope>
    <source>
        <strain evidence="2 3">SM1504</strain>
    </source>
</reference>
<dbReference type="InterPro" id="IPR022409">
    <property type="entry name" value="PKD/Chitinase_dom"/>
</dbReference>
<evidence type="ECO:0000259" key="1">
    <source>
        <dbReference type="PROSITE" id="PS50093"/>
    </source>
</evidence>
<keyword evidence="3" id="KW-1185">Reference proteome</keyword>
<dbReference type="CDD" id="cd00146">
    <property type="entry name" value="PKD"/>
    <property type="match status" value="1"/>
</dbReference>
<dbReference type="PROSITE" id="PS50093">
    <property type="entry name" value="PKD"/>
    <property type="match status" value="1"/>
</dbReference>
<protein>
    <recommendedName>
        <fullName evidence="1">PKD domain-containing protein</fullName>
    </recommendedName>
</protein>